<comment type="caution">
    <text evidence="10">The sequence shown here is derived from an EMBL/GenBank/DDBJ whole genome shotgun (WGS) entry which is preliminary data.</text>
</comment>
<dbReference type="EC" id="5.4.99.25" evidence="3"/>
<feature type="domain" description="Fungal lipase-type" evidence="9">
    <location>
        <begin position="99"/>
        <end position="232"/>
    </location>
</feature>
<dbReference type="GO" id="GO:0006629">
    <property type="term" value="P:lipid metabolic process"/>
    <property type="evidence" value="ECO:0007669"/>
    <property type="project" value="InterPro"/>
</dbReference>
<evidence type="ECO:0000256" key="6">
    <source>
        <dbReference type="SAM" id="MobiDB-lite"/>
    </source>
</evidence>
<dbReference type="SUPFAM" id="SSF53474">
    <property type="entry name" value="alpha/beta-Hydrolases"/>
    <property type="match status" value="1"/>
</dbReference>
<dbReference type="AlphaFoldDB" id="A0A8H3V4A0"/>
<dbReference type="InterPro" id="IPR020103">
    <property type="entry name" value="PsdUridine_synth_cat_dom_sf"/>
</dbReference>
<feature type="compositionally biased region" description="Basic and acidic residues" evidence="6">
    <location>
        <begin position="725"/>
        <end position="740"/>
    </location>
</feature>
<keyword evidence="7" id="KW-0732">Signal</keyword>
<dbReference type="Proteomes" id="UP000433883">
    <property type="component" value="Unassembled WGS sequence"/>
</dbReference>
<evidence type="ECO:0000259" key="9">
    <source>
        <dbReference type="Pfam" id="PF01764"/>
    </source>
</evidence>
<feature type="region of interest" description="Disordered" evidence="6">
    <location>
        <begin position="691"/>
        <end position="710"/>
    </location>
</feature>
<evidence type="ECO:0000256" key="1">
    <source>
        <dbReference type="ARBA" id="ARBA00001166"/>
    </source>
</evidence>
<feature type="compositionally biased region" description="Basic and acidic residues" evidence="6">
    <location>
        <begin position="863"/>
        <end position="881"/>
    </location>
</feature>
<dbReference type="InterPro" id="IPR002921">
    <property type="entry name" value="Fungal_lipase-type"/>
</dbReference>
<feature type="region of interest" description="Disordered" evidence="6">
    <location>
        <begin position="330"/>
        <end position="370"/>
    </location>
</feature>
<evidence type="ECO:0000256" key="7">
    <source>
        <dbReference type="SAM" id="SignalP"/>
    </source>
</evidence>
<dbReference type="GO" id="GO:0005634">
    <property type="term" value="C:nucleus"/>
    <property type="evidence" value="ECO:0007669"/>
    <property type="project" value="TreeGrafter"/>
</dbReference>
<evidence type="ECO:0000256" key="3">
    <source>
        <dbReference type="ARBA" id="ARBA00012787"/>
    </source>
</evidence>
<dbReference type="CDD" id="cd00519">
    <property type="entry name" value="Lipase_3"/>
    <property type="match status" value="1"/>
</dbReference>
<accession>A0A8H3V4A0</accession>
<feature type="compositionally biased region" description="Polar residues" evidence="6">
    <location>
        <begin position="773"/>
        <end position="787"/>
    </location>
</feature>
<dbReference type="PANTHER" id="PTHR13767">
    <property type="entry name" value="TRNA-PSEUDOURIDINE SYNTHASE"/>
    <property type="match status" value="1"/>
</dbReference>
<dbReference type="GO" id="GO:0006400">
    <property type="term" value="P:tRNA modification"/>
    <property type="evidence" value="ECO:0007669"/>
    <property type="project" value="TreeGrafter"/>
</dbReference>
<feature type="region of interest" description="Disordered" evidence="6">
    <location>
        <begin position="863"/>
        <end position="893"/>
    </location>
</feature>
<sequence length="928" mass="102242">MARWLVFLYCLASIPLGLGEKIGSLAAKAISDLEFFEQVSAASYCSENTIGPNIRLRCRSGNCPYVDNAEIRTVIGLSNAPNTDVTGFVALDYTHNTTIVAFRGSESRLNWKMNFEISLVNVDFCQNCRAASGFWKSWTESRDPIIAALNAAQKSFPRNRVVVTGHSLGGAVATLAAGALRKNGFKVDLYTYGSPRVANEDLAVQLTLQAPSMGSNYRVTHLNDAVPQLPPQWFGYKHISPEYYISSNTGQNVSFSNITALPDFESHFGNYQWNPCYTGPASDLGSGWLASNGTTAKTTWGKVSPGGKTSPDQAWLTAVFGQLGSFNPNPPKGIVPLSVPAGPNSHGNHPPDDGKPRTPAGAGAGGEGDDEPYYTGLEDGQIFNSEEVPTGKKGNSVMDTTFPDMDREVMEKFYGFDRKKFEEEKRVRRLRRPYISDALRRGDGDADLGDTRKMRILKRGQLPCTGMNVTLRRATEYAFKIAKLGEMTTPNAPVVEGIFAIHKPPSVTSFDVIRTLQPLFKKSALFAPLLARERNANLSEPRTKARFKRDRKELDIKLGHGGTLDPIATGVLIIGVGRGTKVLGRFLECTKQYETTVLFGAATDSYDRVGKVVGRAPYEHITKEQVEDALGQFKGDIMQKPPIFSALRVNGKRMYEYAREGGEIPEVKERALHVEELEMVEFLEGGTHEFKIPKERASTEEREFADKVLHIKDLAEGSGSTLKRKRDEKSSEEAPPEKMLRSSPQPATAETAEEKSEVVKSEESDDSLMSGALQRTQSPKPTSTSKNGPPAAVIKMTVSSGFYVRSLCHDLGTAVGSLGLMSTLVRTRQAQFELGKNVLEYEDLSKGEDVWGPKIEAMLKEWQEKEGEQAPAEDEKKERRGNSHPFRGNRAAREETFQFWPGISWSLDGITNGKDTHYLAQSERSSIT</sequence>
<name>A0A8H3V4A0_VENIN</name>
<feature type="signal peptide" evidence="7">
    <location>
        <begin position="1"/>
        <end position="19"/>
    </location>
</feature>
<dbReference type="Gene3D" id="3.40.50.1820">
    <property type="entry name" value="alpha/beta hydrolase"/>
    <property type="match status" value="1"/>
</dbReference>
<dbReference type="Pfam" id="PF01509">
    <property type="entry name" value="TruB_N"/>
    <property type="match status" value="1"/>
</dbReference>
<dbReference type="HAMAP" id="MF_01080">
    <property type="entry name" value="TruB_bact"/>
    <property type="match status" value="1"/>
</dbReference>
<dbReference type="InterPro" id="IPR014780">
    <property type="entry name" value="tRNA_psdUridine_synth_TruB"/>
</dbReference>
<dbReference type="GO" id="GO:0003723">
    <property type="term" value="F:RNA binding"/>
    <property type="evidence" value="ECO:0007669"/>
    <property type="project" value="InterPro"/>
</dbReference>
<evidence type="ECO:0000256" key="4">
    <source>
        <dbReference type="ARBA" id="ARBA00022694"/>
    </source>
</evidence>
<dbReference type="GO" id="GO:0160148">
    <property type="term" value="F:tRNA pseudouridine(55) synthase activity"/>
    <property type="evidence" value="ECO:0007669"/>
    <property type="project" value="UniProtKB-EC"/>
</dbReference>
<evidence type="ECO:0000256" key="5">
    <source>
        <dbReference type="ARBA" id="ARBA00023235"/>
    </source>
</evidence>
<dbReference type="Gene3D" id="3.30.2350.10">
    <property type="entry name" value="Pseudouridine synthase"/>
    <property type="match status" value="1"/>
</dbReference>
<dbReference type="InterPro" id="IPR002501">
    <property type="entry name" value="PsdUridine_synth_N"/>
</dbReference>
<feature type="chain" id="PRO_5034553974" description="tRNA pseudouridine(55) synthase" evidence="7">
    <location>
        <begin position="20"/>
        <end position="928"/>
    </location>
</feature>
<dbReference type="EMBL" id="WNWQ01000070">
    <property type="protein sequence ID" value="KAE9980767.1"/>
    <property type="molecule type" value="Genomic_DNA"/>
</dbReference>
<dbReference type="SUPFAM" id="SSF55120">
    <property type="entry name" value="Pseudouridine synthase"/>
    <property type="match status" value="1"/>
</dbReference>
<protein>
    <recommendedName>
        <fullName evidence="3">tRNA pseudouridine(55) synthase</fullName>
        <ecNumber evidence="3">5.4.99.25</ecNumber>
    </recommendedName>
</protein>
<comment type="similarity">
    <text evidence="2">Belongs to the pseudouridine synthase TruB family.</text>
</comment>
<keyword evidence="5" id="KW-0413">Isomerase</keyword>
<evidence type="ECO:0000256" key="2">
    <source>
        <dbReference type="ARBA" id="ARBA00008999"/>
    </source>
</evidence>
<dbReference type="GO" id="GO:1990481">
    <property type="term" value="P:mRNA pseudouridine synthesis"/>
    <property type="evidence" value="ECO:0007669"/>
    <property type="project" value="TreeGrafter"/>
</dbReference>
<dbReference type="Pfam" id="PF01764">
    <property type="entry name" value="Lipase_3"/>
    <property type="match status" value="1"/>
</dbReference>
<proteinExistence type="inferred from homology"/>
<reference evidence="10 11" key="1">
    <citation type="submission" date="2019-11" db="EMBL/GenBank/DDBJ databases">
        <title>Venturia inaequalis Genome Resource.</title>
        <authorList>
            <person name="Lichtner F.J."/>
        </authorList>
    </citation>
    <scope>NUCLEOTIDE SEQUENCE [LARGE SCALE GENOMIC DNA]</scope>
    <source>
        <strain evidence="10">Bline_iso_100314</strain>
    </source>
</reference>
<keyword evidence="4" id="KW-0819">tRNA processing</keyword>
<feature type="domain" description="Pseudouridine synthase II N-terminal" evidence="8">
    <location>
        <begin position="557"/>
        <end position="688"/>
    </location>
</feature>
<evidence type="ECO:0000313" key="11">
    <source>
        <dbReference type="Proteomes" id="UP000433883"/>
    </source>
</evidence>
<organism evidence="10 11">
    <name type="scientific">Venturia inaequalis</name>
    <name type="common">Apple scab fungus</name>
    <dbReference type="NCBI Taxonomy" id="5025"/>
    <lineage>
        <taxon>Eukaryota</taxon>
        <taxon>Fungi</taxon>
        <taxon>Dikarya</taxon>
        <taxon>Ascomycota</taxon>
        <taxon>Pezizomycotina</taxon>
        <taxon>Dothideomycetes</taxon>
        <taxon>Pleosporomycetidae</taxon>
        <taxon>Venturiales</taxon>
        <taxon>Venturiaceae</taxon>
        <taxon>Venturia</taxon>
    </lineage>
</organism>
<dbReference type="InterPro" id="IPR029058">
    <property type="entry name" value="AB_hydrolase_fold"/>
</dbReference>
<feature type="region of interest" description="Disordered" evidence="6">
    <location>
        <begin position="715"/>
        <end position="791"/>
    </location>
</feature>
<comment type="catalytic activity">
    <reaction evidence="1">
        <text>a uridine in mRNA = a pseudouridine in mRNA</text>
        <dbReference type="Rhea" id="RHEA:56644"/>
        <dbReference type="Rhea" id="RHEA-COMP:14658"/>
        <dbReference type="Rhea" id="RHEA-COMP:14659"/>
        <dbReference type="ChEBI" id="CHEBI:65314"/>
        <dbReference type="ChEBI" id="CHEBI:65315"/>
    </reaction>
</comment>
<evidence type="ECO:0000313" key="10">
    <source>
        <dbReference type="EMBL" id="KAE9980767.1"/>
    </source>
</evidence>
<dbReference type="PANTHER" id="PTHR13767:SF2">
    <property type="entry name" value="PSEUDOURIDYLATE SYNTHASE TRUB1"/>
    <property type="match status" value="1"/>
</dbReference>
<feature type="compositionally biased region" description="Basic and acidic residues" evidence="6">
    <location>
        <begin position="752"/>
        <end position="762"/>
    </location>
</feature>
<evidence type="ECO:0000259" key="8">
    <source>
        <dbReference type="Pfam" id="PF01509"/>
    </source>
</evidence>
<gene>
    <name evidence="10" type="ORF">BLS_008359</name>
</gene>